<feature type="transmembrane region" description="Helical" evidence="2">
    <location>
        <begin position="12"/>
        <end position="32"/>
    </location>
</feature>
<dbReference type="Proteomes" id="UP000680706">
    <property type="component" value="Chromosome"/>
</dbReference>
<organism evidence="3 4">
    <name type="scientific">Pseudovibrio brasiliensis</name>
    <dbReference type="NCBI Taxonomy" id="1898042"/>
    <lineage>
        <taxon>Bacteria</taxon>
        <taxon>Pseudomonadati</taxon>
        <taxon>Pseudomonadota</taxon>
        <taxon>Alphaproteobacteria</taxon>
        <taxon>Hyphomicrobiales</taxon>
        <taxon>Stappiaceae</taxon>
        <taxon>Pseudovibrio</taxon>
    </lineage>
</organism>
<reference evidence="3 4" key="1">
    <citation type="journal article" date="2021" name="Angew. Chem. Int. Ed. Engl.">
        <title>A novel family of nonribosomal peptides modulate collective behavior in Pseudovibrio bacteria isolated from marine sponges.</title>
        <authorList>
            <person name="Ioca L.P."/>
            <person name="Dai Y."/>
            <person name="Kunakom S."/>
            <person name="Diaz-Espinosa J."/>
            <person name="Krunic A."/>
            <person name="Crnkovic C.M."/>
            <person name="Orjala J."/>
            <person name="Sanchez L.M."/>
            <person name="Ferreira A.G."/>
            <person name="Berlinck R.G.S."/>
            <person name="Eustaquio A.S."/>
        </authorList>
    </citation>
    <scope>NUCLEOTIDE SEQUENCE [LARGE SCALE GENOMIC DNA]</scope>
    <source>
        <strain evidence="3 4">Ab134</strain>
    </source>
</reference>
<evidence type="ECO:0000256" key="1">
    <source>
        <dbReference type="SAM" id="MobiDB-lite"/>
    </source>
</evidence>
<name>A0ABX8AQK4_9HYPH</name>
<accession>A0ABX8AQK4</accession>
<feature type="compositionally biased region" description="Basic and acidic residues" evidence="1">
    <location>
        <begin position="60"/>
        <end position="74"/>
    </location>
</feature>
<evidence type="ECO:0000313" key="4">
    <source>
        <dbReference type="Proteomes" id="UP000680706"/>
    </source>
</evidence>
<keyword evidence="2" id="KW-1133">Transmembrane helix</keyword>
<sequence length="74" mass="7686">MDTIFSNENIGVNIAIGITLALAITIAVVFVIKFSFSSKKSGQNGSLVDQSGANAGGDIVGRDKITNVKDQEDA</sequence>
<dbReference type="RefSeq" id="WP_075699014.1">
    <property type="nucleotide sequence ID" value="NZ_CP074126.1"/>
</dbReference>
<keyword evidence="2" id="KW-0472">Membrane</keyword>
<dbReference type="EMBL" id="CP074126">
    <property type="protein sequence ID" value="QUS57379.1"/>
    <property type="molecule type" value="Genomic_DNA"/>
</dbReference>
<keyword evidence="4" id="KW-1185">Reference proteome</keyword>
<proteinExistence type="predicted"/>
<feature type="compositionally biased region" description="Polar residues" evidence="1">
    <location>
        <begin position="42"/>
        <end position="53"/>
    </location>
</feature>
<protein>
    <submittedName>
        <fullName evidence="3">Uncharacterized protein</fullName>
    </submittedName>
</protein>
<keyword evidence="2" id="KW-0812">Transmembrane</keyword>
<evidence type="ECO:0000313" key="3">
    <source>
        <dbReference type="EMBL" id="QUS57379.1"/>
    </source>
</evidence>
<gene>
    <name evidence="3" type="ORF">KGB56_08300</name>
</gene>
<evidence type="ECO:0000256" key="2">
    <source>
        <dbReference type="SAM" id="Phobius"/>
    </source>
</evidence>
<feature type="region of interest" description="Disordered" evidence="1">
    <location>
        <begin position="39"/>
        <end position="74"/>
    </location>
</feature>